<dbReference type="KEGG" id="afl:Aflv_1317"/>
<dbReference type="HOGENOM" id="CLU_2128274_0_0_9"/>
<gene>
    <name evidence="2" type="ordered locus">Aflv_1317</name>
</gene>
<dbReference type="EMBL" id="CP000922">
    <property type="protein sequence ID" value="ACJ33687.1"/>
    <property type="molecule type" value="Genomic_DNA"/>
</dbReference>
<reference evidence="2 3" key="1">
    <citation type="journal article" date="2008" name="Genome Biol.">
        <title>Encapsulated in silica: genome, proteome and physiology of the thermophilic bacterium Anoxybacillus flavithermus WK1.</title>
        <authorList>
            <person name="Saw J.H."/>
            <person name="Mountain B.W."/>
            <person name="Feng L."/>
            <person name="Omelchenko M.V."/>
            <person name="Hou S."/>
            <person name="Saito J.A."/>
            <person name="Stott M.B."/>
            <person name="Li D."/>
            <person name="Zhao G."/>
            <person name="Wu J."/>
            <person name="Galperin M.Y."/>
            <person name="Koonin E.V."/>
            <person name="Makarova K.S."/>
            <person name="Wolf Y.I."/>
            <person name="Rigden D.J."/>
            <person name="Dunfield P.F."/>
            <person name="Wang L."/>
            <person name="Alam M."/>
        </authorList>
    </citation>
    <scope>NUCLEOTIDE SEQUENCE [LARGE SCALE GENOMIC DNA]</scope>
    <source>
        <strain evidence="3">DSM 21510 / WK1</strain>
    </source>
</reference>
<protein>
    <submittedName>
        <fullName evidence="2">Uncharacterized conserved protein</fullName>
    </submittedName>
</protein>
<dbReference type="Pfam" id="PF13157">
    <property type="entry name" value="Enas"/>
    <property type="match status" value="1"/>
</dbReference>
<dbReference type="InterPro" id="IPR025055">
    <property type="entry name" value="Ena_core"/>
</dbReference>
<evidence type="ECO:0000259" key="1">
    <source>
        <dbReference type="Pfam" id="PF13157"/>
    </source>
</evidence>
<proteinExistence type="predicted"/>
<dbReference type="AlphaFoldDB" id="B7GJL7"/>
<evidence type="ECO:0000313" key="3">
    <source>
        <dbReference type="Proteomes" id="UP000000742"/>
    </source>
</evidence>
<sequence length="120" mass="13117">MMSCGGCCPDRPIVTDEVCLNWEFNCDGTDRTIWEADGNVIKPFGTVTVLVENSCDGVEVRVNDTLIATLKEGQSFSKTFHSLKKVAIKCKTALKTTETPVTSTGICCGKLCMTVHYKKC</sequence>
<feature type="domain" description="Endospore appendages core" evidence="1">
    <location>
        <begin position="6"/>
        <end position="118"/>
    </location>
</feature>
<evidence type="ECO:0000313" key="2">
    <source>
        <dbReference type="EMBL" id="ACJ33687.1"/>
    </source>
</evidence>
<accession>B7GJL7</accession>
<name>B7GJL7_ANOFW</name>
<dbReference type="Proteomes" id="UP000000742">
    <property type="component" value="Chromosome"/>
</dbReference>
<organism evidence="2 3">
    <name type="scientific">Anoxybacillus flavithermus (strain DSM 21510 / WK1)</name>
    <dbReference type="NCBI Taxonomy" id="491915"/>
    <lineage>
        <taxon>Bacteria</taxon>
        <taxon>Bacillati</taxon>
        <taxon>Bacillota</taxon>
        <taxon>Bacilli</taxon>
        <taxon>Bacillales</taxon>
        <taxon>Anoxybacillaceae</taxon>
        <taxon>Anoxybacillus</taxon>
    </lineage>
</organism>